<feature type="non-terminal residue" evidence="1">
    <location>
        <position position="1"/>
    </location>
</feature>
<sequence>AENALKKKPNQENAYNVFGNFRMSTNKGICSKANFFLGHCYENGFGCKSNKEPALFHLG</sequence>
<dbReference type="AlphaFoldDB" id="A0A9N9KDC5"/>
<dbReference type="EMBL" id="CAJVPY010062272">
    <property type="protein sequence ID" value="CAG8822539.1"/>
    <property type="molecule type" value="Genomic_DNA"/>
</dbReference>
<proteinExistence type="predicted"/>
<feature type="non-terminal residue" evidence="1">
    <location>
        <position position="59"/>
    </location>
</feature>
<comment type="caution">
    <text evidence="1">The sequence shown here is derived from an EMBL/GenBank/DDBJ whole genome shotgun (WGS) entry which is preliminary data.</text>
</comment>
<accession>A0A9N9KDC5</accession>
<gene>
    <name evidence="1" type="ORF">DERYTH_LOCUS27321</name>
</gene>
<evidence type="ECO:0000313" key="2">
    <source>
        <dbReference type="Proteomes" id="UP000789405"/>
    </source>
</evidence>
<protein>
    <submittedName>
        <fullName evidence="1">4174_t:CDS:1</fullName>
    </submittedName>
</protein>
<evidence type="ECO:0000313" key="1">
    <source>
        <dbReference type="EMBL" id="CAG8822539.1"/>
    </source>
</evidence>
<dbReference type="Proteomes" id="UP000789405">
    <property type="component" value="Unassembled WGS sequence"/>
</dbReference>
<organism evidence="1 2">
    <name type="scientific">Dentiscutata erythropus</name>
    <dbReference type="NCBI Taxonomy" id="1348616"/>
    <lineage>
        <taxon>Eukaryota</taxon>
        <taxon>Fungi</taxon>
        <taxon>Fungi incertae sedis</taxon>
        <taxon>Mucoromycota</taxon>
        <taxon>Glomeromycotina</taxon>
        <taxon>Glomeromycetes</taxon>
        <taxon>Diversisporales</taxon>
        <taxon>Gigasporaceae</taxon>
        <taxon>Dentiscutata</taxon>
    </lineage>
</organism>
<name>A0A9N9KDC5_9GLOM</name>
<reference evidence="1" key="1">
    <citation type="submission" date="2021-06" db="EMBL/GenBank/DDBJ databases">
        <authorList>
            <person name="Kallberg Y."/>
            <person name="Tangrot J."/>
            <person name="Rosling A."/>
        </authorList>
    </citation>
    <scope>NUCLEOTIDE SEQUENCE</scope>
    <source>
        <strain evidence="1">MA453B</strain>
    </source>
</reference>
<keyword evidence="2" id="KW-1185">Reference proteome</keyword>